<protein>
    <submittedName>
        <fullName evidence="2">DUF969 domain-containing protein</fullName>
    </submittedName>
</protein>
<feature type="transmembrane region" description="Helical" evidence="1">
    <location>
        <begin position="161"/>
        <end position="180"/>
    </location>
</feature>
<gene>
    <name evidence="2" type="ORF">V6256_09125</name>
</gene>
<dbReference type="RefSeq" id="WP_341597903.1">
    <property type="nucleotide sequence ID" value="NZ_JBAKAZ010000030.1"/>
</dbReference>
<organism evidence="2 3">
    <name type="scientific">Psychromonas aquatilis</name>
    <dbReference type="NCBI Taxonomy" id="2005072"/>
    <lineage>
        <taxon>Bacteria</taxon>
        <taxon>Pseudomonadati</taxon>
        <taxon>Pseudomonadota</taxon>
        <taxon>Gammaproteobacteria</taxon>
        <taxon>Alteromonadales</taxon>
        <taxon>Psychromonadaceae</taxon>
        <taxon>Psychromonas</taxon>
    </lineage>
</organism>
<comment type="caution">
    <text evidence="2">The sequence shown here is derived from an EMBL/GenBank/DDBJ whole genome shotgun (WGS) entry which is preliminary data.</text>
</comment>
<keyword evidence="1" id="KW-1133">Transmembrane helix</keyword>
<feature type="transmembrane region" description="Helical" evidence="1">
    <location>
        <begin position="24"/>
        <end position="46"/>
    </location>
</feature>
<dbReference type="Pfam" id="PF06149">
    <property type="entry name" value="DUF969"/>
    <property type="match status" value="1"/>
</dbReference>
<dbReference type="Proteomes" id="UP001369082">
    <property type="component" value="Unassembled WGS sequence"/>
</dbReference>
<keyword evidence="1" id="KW-0472">Membrane</keyword>
<keyword evidence="3" id="KW-1185">Reference proteome</keyword>
<evidence type="ECO:0000313" key="3">
    <source>
        <dbReference type="Proteomes" id="UP001369082"/>
    </source>
</evidence>
<feature type="transmembrane region" description="Helical" evidence="1">
    <location>
        <begin position="58"/>
        <end position="77"/>
    </location>
</feature>
<proteinExistence type="predicted"/>
<keyword evidence="1" id="KW-0812">Transmembrane</keyword>
<dbReference type="InterPro" id="IPR010374">
    <property type="entry name" value="DUF969"/>
</dbReference>
<feature type="transmembrane region" description="Helical" evidence="1">
    <location>
        <begin position="192"/>
        <end position="210"/>
    </location>
</feature>
<evidence type="ECO:0000256" key="1">
    <source>
        <dbReference type="SAM" id="Phobius"/>
    </source>
</evidence>
<dbReference type="EMBL" id="JBAKAZ010000030">
    <property type="protein sequence ID" value="MEL0629770.1"/>
    <property type="molecule type" value="Genomic_DNA"/>
</dbReference>
<evidence type="ECO:0000313" key="2">
    <source>
        <dbReference type="EMBL" id="MEL0629770.1"/>
    </source>
</evidence>
<sequence>MIDFWPLIGIGIITVGFMLRLNTLLVILIAGVVTGLIAHLQIVEILSILGESFTKNRYMSLFILILPMIGLLEHYGLKERAEILISSMKNASVSKVTFAYLLLRKVTNAMGLSLGGHPSMVRPLIAPMTEAAAVASNPAITEKQRLRVRAFAAVSENFGNFFSQLIFIGSGGLLLIKGVLDEAGYSMELDDMYVWAMPTALASLVIFFIFSKIEQKKATSVSKVAEDSEC</sequence>
<accession>A0ABU9GR21</accession>
<name>A0ABU9GR21_9GAMM</name>
<reference evidence="2 3" key="1">
    <citation type="submission" date="2024-02" db="EMBL/GenBank/DDBJ databases">
        <title>Bacteria isolated from the canopy kelp, Nereocystis luetkeana.</title>
        <authorList>
            <person name="Pfister C.A."/>
            <person name="Younker I.T."/>
            <person name="Light S.H."/>
        </authorList>
    </citation>
    <scope>NUCLEOTIDE SEQUENCE [LARGE SCALE GENOMIC DNA]</scope>
    <source>
        <strain evidence="2 3">TI.1.05</strain>
    </source>
</reference>